<evidence type="ECO:0000259" key="4">
    <source>
        <dbReference type="PROSITE" id="PS01124"/>
    </source>
</evidence>
<dbReference type="InterPro" id="IPR020449">
    <property type="entry name" value="Tscrpt_reg_AraC-type_HTH"/>
</dbReference>
<dbReference type="SUPFAM" id="SSF46689">
    <property type="entry name" value="Homeodomain-like"/>
    <property type="match status" value="1"/>
</dbReference>
<dbReference type="PROSITE" id="PS01124">
    <property type="entry name" value="HTH_ARAC_FAMILY_2"/>
    <property type="match status" value="1"/>
</dbReference>
<dbReference type="InterPro" id="IPR018062">
    <property type="entry name" value="HTH_AraC-typ_CS"/>
</dbReference>
<reference evidence="5" key="1">
    <citation type="submission" date="2020-01" db="EMBL/GenBank/DDBJ databases">
        <title>Muricauda ochracea sp. nov., isolated from a tidal flat of Garorim bay in Korea.</title>
        <authorList>
            <person name="Kim D."/>
            <person name="Yoo Y."/>
            <person name="Kim J.-J."/>
        </authorList>
    </citation>
    <scope>NUCLEOTIDE SEQUENCE</scope>
    <source>
        <strain evidence="5">JGD-17</strain>
    </source>
</reference>
<keyword evidence="6" id="KW-1185">Reference proteome</keyword>
<evidence type="ECO:0000256" key="1">
    <source>
        <dbReference type="ARBA" id="ARBA00023015"/>
    </source>
</evidence>
<organism evidence="5 6">
    <name type="scientific">Flagellimonas ochracea</name>
    <dbReference type="NCBI Taxonomy" id="2696472"/>
    <lineage>
        <taxon>Bacteria</taxon>
        <taxon>Pseudomonadati</taxon>
        <taxon>Bacteroidota</taxon>
        <taxon>Flavobacteriia</taxon>
        <taxon>Flavobacteriales</taxon>
        <taxon>Flavobacteriaceae</taxon>
        <taxon>Flagellimonas</taxon>
    </lineage>
</organism>
<dbReference type="PRINTS" id="PR00032">
    <property type="entry name" value="HTHARAC"/>
</dbReference>
<dbReference type="Proteomes" id="UP000667650">
    <property type="component" value="Unassembled WGS sequence"/>
</dbReference>
<dbReference type="EMBL" id="JAAABI010000002">
    <property type="protein sequence ID" value="NAY91741.1"/>
    <property type="molecule type" value="Genomic_DNA"/>
</dbReference>
<dbReference type="Gene3D" id="1.10.10.60">
    <property type="entry name" value="Homeodomain-like"/>
    <property type="match status" value="2"/>
</dbReference>
<evidence type="ECO:0000313" key="6">
    <source>
        <dbReference type="Proteomes" id="UP000667650"/>
    </source>
</evidence>
<dbReference type="GO" id="GO:0003700">
    <property type="term" value="F:DNA-binding transcription factor activity"/>
    <property type="evidence" value="ECO:0007669"/>
    <property type="project" value="InterPro"/>
</dbReference>
<sequence>MSVEHNIQIKNQGAKAFVETVGNGLDLEYTEDDKEFSLNLSAELGHGYIKTYDFDHGLTVYEFDCTLSTEIRIIFSRTTVQPLLILFNREDEIGIEHGETGLNEVKHLESVMSSGGTEKDQAIIIHSNRSTCFFALVLDRKVFENKIDTFLPNMNTNLEKIFRDVNGINSFYTQGYYSLDIAKFMEEFTTTDLTGFMRYVFLEGKTYEIFTHFLKQYLDDAKNPNQRRILRQHTVEKIEEASTIIQDEMENLGSIVSLAKKVGLNQNTLQEGFQQLYKKSVNHYITEVRMAEAKRLMEESDLNITEITYQVGINSRSYFSKLFKQQFGISPKDYVIKNRNKKGANRSA</sequence>
<keyword evidence="3" id="KW-0804">Transcription</keyword>
<dbReference type="PROSITE" id="PS00041">
    <property type="entry name" value="HTH_ARAC_FAMILY_1"/>
    <property type="match status" value="1"/>
</dbReference>
<dbReference type="InterPro" id="IPR009057">
    <property type="entry name" value="Homeodomain-like_sf"/>
</dbReference>
<dbReference type="SMART" id="SM00342">
    <property type="entry name" value="HTH_ARAC"/>
    <property type="match status" value="1"/>
</dbReference>
<dbReference type="Pfam" id="PF12833">
    <property type="entry name" value="HTH_18"/>
    <property type="match status" value="1"/>
</dbReference>
<dbReference type="InterPro" id="IPR018060">
    <property type="entry name" value="HTH_AraC"/>
</dbReference>
<evidence type="ECO:0000256" key="2">
    <source>
        <dbReference type="ARBA" id="ARBA00023125"/>
    </source>
</evidence>
<protein>
    <submittedName>
        <fullName evidence="5">Helix-turn-helix domain-containing protein</fullName>
    </submittedName>
</protein>
<dbReference type="RefSeq" id="WP_166523145.1">
    <property type="nucleotide sequence ID" value="NZ_JAAABI010000002.1"/>
</dbReference>
<comment type="caution">
    <text evidence="5">The sequence shown here is derived from an EMBL/GenBank/DDBJ whole genome shotgun (WGS) entry which is preliminary data.</text>
</comment>
<dbReference type="InterPro" id="IPR053142">
    <property type="entry name" value="PchR_regulatory_protein"/>
</dbReference>
<dbReference type="PANTHER" id="PTHR47893:SF1">
    <property type="entry name" value="REGULATORY PROTEIN PCHR"/>
    <property type="match status" value="1"/>
</dbReference>
<keyword evidence="2" id="KW-0238">DNA-binding</keyword>
<dbReference type="PANTHER" id="PTHR47893">
    <property type="entry name" value="REGULATORY PROTEIN PCHR"/>
    <property type="match status" value="1"/>
</dbReference>
<name>A0A964TE03_9FLAO</name>
<keyword evidence="1" id="KW-0805">Transcription regulation</keyword>
<evidence type="ECO:0000256" key="3">
    <source>
        <dbReference type="ARBA" id="ARBA00023163"/>
    </source>
</evidence>
<accession>A0A964TE03</accession>
<evidence type="ECO:0000313" key="5">
    <source>
        <dbReference type="EMBL" id="NAY91741.1"/>
    </source>
</evidence>
<gene>
    <name evidence="5" type="ORF">GTQ34_07420</name>
</gene>
<dbReference type="AlphaFoldDB" id="A0A964TE03"/>
<proteinExistence type="predicted"/>
<dbReference type="GO" id="GO:0043565">
    <property type="term" value="F:sequence-specific DNA binding"/>
    <property type="evidence" value="ECO:0007669"/>
    <property type="project" value="InterPro"/>
</dbReference>
<feature type="domain" description="HTH araC/xylS-type" evidence="4">
    <location>
        <begin position="239"/>
        <end position="337"/>
    </location>
</feature>